<dbReference type="SUPFAM" id="SSF52266">
    <property type="entry name" value="SGNH hydrolase"/>
    <property type="match status" value="1"/>
</dbReference>
<sequence>MAFINTVPSKDQLAPNLWVTFEMGDTDAKRILFVGNSITRHGVAPWIGWNNDWGMAASAKEKDYVHLTASALKKRWGACDFCITQAADWERNYTDPELLEKQFSAARDFCADVVVLRLGENVIRETFDYDAFVNAYCDMAHFFASKNGAQIVVTDLVWSHPDIDRAIREAAGRLGVGYIPFGDLGERDEMSAKGLFEHSGVAGHPGDRGMKEISDRILGAIK</sequence>
<evidence type="ECO:0000313" key="2">
    <source>
        <dbReference type="Proteomes" id="UP001139365"/>
    </source>
</evidence>
<name>A0AAE3FIS1_9BACT</name>
<dbReference type="AlphaFoldDB" id="A0AAE3FIS1"/>
<keyword evidence="1" id="KW-0378">Hydrolase</keyword>
<protein>
    <submittedName>
        <fullName evidence="1">SGNH/GDSL hydrolase family protein</fullName>
    </submittedName>
</protein>
<reference evidence="1 2" key="1">
    <citation type="submission" date="2022-03" db="EMBL/GenBank/DDBJ databases">
        <title>Metagenome-assembled genomes from swine fecal metagenomes.</title>
        <authorList>
            <person name="Holman D.B."/>
            <person name="Kommadath A."/>
        </authorList>
    </citation>
    <scope>NUCLEOTIDE SEQUENCE [LARGE SCALE GENOMIC DNA]</scope>
    <source>
        <strain evidence="1">SUG147</strain>
    </source>
</reference>
<gene>
    <name evidence="1" type="ORF">MR241_07935</name>
</gene>
<proteinExistence type="predicted"/>
<organism evidence="1 2">
    <name type="scientific">Candidatus Colimorpha enterica</name>
    <dbReference type="NCBI Taxonomy" id="3083063"/>
    <lineage>
        <taxon>Bacteria</taxon>
        <taxon>Pseudomonadati</taxon>
        <taxon>Bacteroidota</taxon>
        <taxon>Bacteroidia</taxon>
        <taxon>Bacteroidales</taxon>
        <taxon>Candidatus Colimorpha</taxon>
    </lineage>
</organism>
<dbReference type="Gene3D" id="3.40.50.1110">
    <property type="entry name" value="SGNH hydrolase"/>
    <property type="match status" value="1"/>
</dbReference>
<dbReference type="GO" id="GO:0016788">
    <property type="term" value="F:hydrolase activity, acting on ester bonds"/>
    <property type="evidence" value="ECO:0007669"/>
    <property type="project" value="UniProtKB-ARBA"/>
</dbReference>
<dbReference type="EMBL" id="JALEMU010000129">
    <property type="protein sequence ID" value="MCI5756205.1"/>
    <property type="molecule type" value="Genomic_DNA"/>
</dbReference>
<dbReference type="InterPro" id="IPR036514">
    <property type="entry name" value="SGNH_hydro_sf"/>
</dbReference>
<accession>A0AAE3FIS1</accession>
<evidence type="ECO:0000313" key="1">
    <source>
        <dbReference type="EMBL" id="MCI5756205.1"/>
    </source>
</evidence>
<comment type="caution">
    <text evidence="1">The sequence shown here is derived from an EMBL/GenBank/DDBJ whole genome shotgun (WGS) entry which is preliminary data.</text>
</comment>
<dbReference type="Proteomes" id="UP001139365">
    <property type="component" value="Unassembled WGS sequence"/>
</dbReference>